<organism evidence="1">
    <name type="scientific">marine metagenome</name>
    <dbReference type="NCBI Taxonomy" id="408172"/>
    <lineage>
        <taxon>unclassified sequences</taxon>
        <taxon>metagenomes</taxon>
        <taxon>ecological metagenomes</taxon>
    </lineage>
</organism>
<reference evidence="1" key="1">
    <citation type="submission" date="2018-05" db="EMBL/GenBank/DDBJ databases">
        <authorList>
            <person name="Lanie J.A."/>
            <person name="Ng W.-L."/>
            <person name="Kazmierczak K.M."/>
            <person name="Andrzejewski T.M."/>
            <person name="Davidsen T.M."/>
            <person name="Wayne K.J."/>
            <person name="Tettelin H."/>
            <person name="Glass J.I."/>
            <person name="Rusch D."/>
            <person name="Podicherti R."/>
            <person name="Tsui H.-C.T."/>
            <person name="Winkler M.E."/>
        </authorList>
    </citation>
    <scope>NUCLEOTIDE SEQUENCE</scope>
</reference>
<gene>
    <name evidence="1" type="ORF">METZ01_LOCUS12337</name>
</gene>
<dbReference type="AlphaFoldDB" id="A0A381P1D2"/>
<proteinExistence type="predicted"/>
<sequence>MANLELNTSANLSVRLRESGADVSSSIYGYVSHTYRESPADESTSRNSSANTWPLNPYVTNIGNTTSQVYLQITIMGPEDSTHDTIGHFHLVGPESSDTVHITNGALQFKQASVVDGFKIYGNTMVSGNYIIEELG</sequence>
<dbReference type="EMBL" id="UINC01000681">
    <property type="protein sequence ID" value="SUZ59483.1"/>
    <property type="molecule type" value="Genomic_DNA"/>
</dbReference>
<protein>
    <submittedName>
        <fullName evidence="1">Uncharacterized protein</fullName>
    </submittedName>
</protein>
<evidence type="ECO:0000313" key="1">
    <source>
        <dbReference type="EMBL" id="SUZ59483.1"/>
    </source>
</evidence>
<name>A0A381P1D2_9ZZZZ</name>
<accession>A0A381P1D2</accession>